<dbReference type="Proteomes" id="UP000629619">
    <property type="component" value="Unassembled WGS sequence"/>
</dbReference>
<dbReference type="EMBL" id="BOMW01000065">
    <property type="protein sequence ID" value="GIF08553.1"/>
    <property type="molecule type" value="Genomic_DNA"/>
</dbReference>
<reference evidence="1" key="1">
    <citation type="submission" date="2021-01" db="EMBL/GenBank/DDBJ databases">
        <title>Whole genome shotgun sequence of Actinoplanes siamensis NBRC 109076.</title>
        <authorList>
            <person name="Komaki H."/>
            <person name="Tamura T."/>
        </authorList>
    </citation>
    <scope>NUCLEOTIDE SEQUENCE</scope>
    <source>
        <strain evidence="1">NBRC 109076</strain>
    </source>
</reference>
<proteinExistence type="predicted"/>
<name>A0A919NCS7_9ACTN</name>
<protein>
    <submittedName>
        <fullName evidence="1">Uncharacterized protein</fullName>
    </submittedName>
</protein>
<accession>A0A919NCS7</accession>
<keyword evidence="2" id="KW-1185">Reference proteome</keyword>
<evidence type="ECO:0000313" key="2">
    <source>
        <dbReference type="Proteomes" id="UP000629619"/>
    </source>
</evidence>
<sequence length="61" mass="6721">MDAADLRQRLSATQPWPEPNYMRQTIGHKVVTGNREARALSAVVGNALPAHVEELREVLVG</sequence>
<organism evidence="1 2">
    <name type="scientific">Actinoplanes siamensis</name>
    <dbReference type="NCBI Taxonomy" id="1223317"/>
    <lineage>
        <taxon>Bacteria</taxon>
        <taxon>Bacillati</taxon>
        <taxon>Actinomycetota</taxon>
        <taxon>Actinomycetes</taxon>
        <taxon>Micromonosporales</taxon>
        <taxon>Micromonosporaceae</taxon>
        <taxon>Actinoplanes</taxon>
    </lineage>
</organism>
<evidence type="ECO:0000313" key="1">
    <source>
        <dbReference type="EMBL" id="GIF08553.1"/>
    </source>
</evidence>
<comment type="caution">
    <text evidence="1">The sequence shown here is derived from an EMBL/GenBank/DDBJ whole genome shotgun (WGS) entry which is preliminary data.</text>
</comment>
<gene>
    <name evidence="1" type="ORF">Asi03nite_60910</name>
</gene>
<dbReference type="AlphaFoldDB" id="A0A919NCS7"/>